<feature type="transmembrane region" description="Helical" evidence="1">
    <location>
        <begin position="7"/>
        <end position="29"/>
    </location>
</feature>
<sequence length="79" mass="8642">MKTRTYIAALVSMMANAVVFGVGALLVLYVPALEAHAAVLLPIVIVAAFVTTPFIGWKLAPRMRARNWRDGEYAPARSR</sequence>
<keyword evidence="3" id="KW-1185">Reference proteome</keyword>
<feature type="transmembrane region" description="Helical" evidence="1">
    <location>
        <begin position="35"/>
        <end position="57"/>
    </location>
</feature>
<comment type="caution">
    <text evidence="2">The sequence shown here is derived from an EMBL/GenBank/DDBJ whole genome shotgun (WGS) entry which is preliminary data.</text>
</comment>
<keyword evidence="1" id="KW-0472">Membrane</keyword>
<keyword evidence="1" id="KW-1133">Transmembrane helix</keyword>
<accession>A0AAE3VKR3</accession>
<dbReference type="AlphaFoldDB" id="A0AAE3VKR3"/>
<dbReference type="RefSeq" id="WP_306883639.1">
    <property type="nucleotide sequence ID" value="NZ_JAUSUL010000001.1"/>
</dbReference>
<evidence type="ECO:0000313" key="2">
    <source>
        <dbReference type="EMBL" id="MDQ0313846.1"/>
    </source>
</evidence>
<dbReference type="EMBL" id="JAUSUL010000001">
    <property type="protein sequence ID" value="MDQ0313846.1"/>
    <property type="molecule type" value="Genomic_DNA"/>
</dbReference>
<gene>
    <name evidence="2" type="ORF">J2S73_000283</name>
</gene>
<keyword evidence="1" id="KW-0812">Transmembrane</keyword>
<evidence type="ECO:0000256" key="1">
    <source>
        <dbReference type="SAM" id="Phobius"/>
    </source>
</evidence>
<reference evidence="2" key="1">
    <citation type="submission" date="2023-07" db="EMBL/GenBank/DDBJ databases">
        <title>Genomic Encyclopedia of Type Strains, Phase IV (KMG-IV): sequencing the most valuable type-strain genomes for metagenomic binning, comparative biology and taxonomic classification.</title>
        <authorList>
            <person name="Goeker M."/>
        </authorList>
    </citation>
    <scope>NUCLEOTIDE SEQUENCE</scope>
    <source>
        <strain evidence="2">DSM 21202</strain>
    </source>
</reference>
<organism evidence="2 3">
    <name type="scientific">Amorphus orientalis</name>
    <dbReference type="NCBI Taxonomy" id="649198"/>
    <lineage>
        <taxon>Bacteria</taxon>
        <taxon>Pseudomonadati</taxon>
        <taxon>Pseudomonadota</taxon>
        <taxon>Alphaproteobacteria</taxon>
        <taxon>Hyphomicrobiales</taxon>
        <taxon>Amorphaceae</taxon>
        <taxon>Amorphus</taxon>
    </lineage>
</organism>
<proteinExistence type="predicted"/>
<dbReference type="Proteomes" id="UP001229244">
    <property type="component" value="Unassembled WGS sequence"/>
</dbReference>
<protein>
    <submittedName>
        <fullName evidence="2">ABC-type sulfate transport system permease subunit</fullName>
    </submittedName>
</protein>
<evidence type="ECO:0000313" key="3">
    <source>
        <dbReference type="Proteomes" id="UP001229244"/>
    </source>
</evidence>
<name>A0AAE3VKR3_9HYPH</name>